<evidence type="ECO:0000256" key="21">
    <source>
        <dbReference type="PIRSR" id="PIRSR038147-2"/>
    </source>
</evidence>
<evidence type="ECO:0000256" key="13">
    <source>
        <dbReference type="ARBA" id="ARBA00022801"/>
    </source>
</evidence>
<protein>
    <recommendedName>
        <fullName evidence="5 19">Serine/threonine-protein kinase RIO1</fullName>
        <ecNumber evidence="4 19">2.7.11.1</ecNumber>
    </recommendedName>
</protein>
<dbReference type="AlphaFoldDB" id="A0A1J6JQK9"/>
<dbReference type="InterPro" id="IPR018935">
    <property type="entry name" value="RIO_kinase_CS"/>
</dbReference>
<dbReference type="SMR" id="A0A1J6JQK9"/>
<keyword evidence="9 19" id="KW-0808">Transferase</keyword>
<feature type="binding site" evidence="21">
    <location>
        <position position="273"/>
    </location>
    <ligand>
        <name>ATP</name>
        <dbReference type="ChEBI" id="CHEBI:30616"/>
    </ligand>
</feature>
<keyword evidence="10" id="KW-0479">Metal-binding</keyword>
<evidence type="ECO:0000256" key="9">
    <source>
        <dbReference type="ARBA" id="ARBA00022679"/>
    </source>
</evidence>
<evidence type="ECO:0000256" key="4">
    <source>
        <dbReference type="ARBA" id="ARBA00012513"/>
    </source>
</evidence>
<feature type="active site" description="Proton acceptor" evidence="20">
    <location>
        <position position="317"/>
    </location>
</feature>
<evidence type="ECO:0000256" key="23">
    <source>
        <dbReference type="SAM" id="MobiDB-lite"/>
    </source>
</evidence>
<dbReference type="OrthoDB" id="205248at2759"/>
<keyword evidence="15" id="KW-0460">Magnesium</keyword>
<evidence type="ECO:0000256" key="14">
    <source>
        <dbReference type="ARBA" id="ARBA00022840"/>
    </source>
</evidence>
<comment type="catalytic activity">
    <reaction evidence="18">
        <text>ATP + H2O = ADP + phosphate + H(+)</text>
        <dbReference type="Rhea" id="RHEA:13065"/>
        <dbReference type="ChEBI" id="CHEBI:15377"/>
        <dbReference type="ChEBI" id="CHEBI:15378"/>
        <dbReference type="ChEBI" id="CHEBI:30616"/>
        <dbReference type="ChEBI" id="CHEBI:43474"/>
        <dbReference type="ChEBI" id="CHEBI:456216"/>
    </reaction>
</comment>
<sequence length="564" mass="63838">MVESADKLEKPQKAENEKEAAVVDEELEEEEEEEDEEGELSWSSDSEIGEALDYLDTKDDSESINGAFSLQTRRPNAHGGLHSRPNSSALQPLSNRTQKFSNHIRASPLEEWEGRIKVGMSNSVTTAIRGSVRDMAIGRTRTTEKADRATVEQAIDPRTRMVLFKMLNRGVFHDINGCISTGKEANVYHATKSDGQELAIKVYKTSVLVFKDRDRYVQGDYRFRYGYCKHNPRKMVKTWAEKEMRNLMRLRAAGIRCPAPILLRLHVLVMEFIGKGGWAAPRLKDAALSLDKLRECYVEIIMAMRTLYQKCKLVHGDLSEYNILYYEGHLYVIDVSQSVDLDHPHALDFLREDCVHVSDFFKKHGVAVMTIRELFDFIVDPTIDDESVDSYLEKVQEKIMARGEMTAEEEIADSVFIQSFIPKTLDHVKDAEADVQRIISGEDTGDMYYKTITGLKQALSGTNPSAANQQHKQNGERGQEATAAAEIDKPSDGESETESDDDDESDSSEGFSSDGEKPTAAEKKTARKENKKKVKEEKREARKHKVPKAVKKKKKKLAKAKKYR</sequence>
<feature type="compositionally biased region" description="Acidic residues" evidence="23">
    <location>
        <begin position="493"/>
        <end position="507"/>
    </location>
</feature>
<evidence type="ECO:0000256" key="16">
    <source>
        <dbReference type="ARBA" id="ARBA00047899"/>
    </source>
</evidence>
<evidence type="ECO:0000313" key="25">
    <source>
        <dbReference type="EMBL" id="OIT20061.1"/>
    </source>
</evidence>
<keyword evidence="12 19" id="KW-0418">Kinase</keyword>
<keyword evidence="6" id="KW-0963">Cytoplasm</keyword>
<dbReference type="Gene3D" id="1.10.510.10">
    <property type="entry name" value="Transferase(Phosphotransferase) domain 1"/>
    <property type="match status" value="1"/>
</dbReference>
<dbReference type="Pfam" id="PF01163">
    <property type="entry name" value="RIO1"/>
    <property type="match status" value="1"/>
</dbReference>
<comment type="catalytic activity">
    <reaction evidence="17 19">
        <text>L-seryl-[protein] + ATP = O-phospho-L-seryl-[protein] + ADP + H(+)</text>
        <dbReference type="Rhea" id="RHEA:17989"/>
        <dbReference type="Rhea" id="RHEA-COMP:9863"/>
        <dbReference type="Rhea" id="RHEA-COMP:11604"/>
        <dbReference type="ChEBI" id="CHEBI:15378"/>
        <dbReference type="ChEBI" id="CHEBI:29999"/>
        <dbReference type="ChEBI" id="CHEBI:30616"/>
        <dbReference type="ChEBI" id="CHEBI:83421"/>
        <dbReference type="ChEBI" id="CHEBI:456216"/>
        <dbReference type="EC" id="2.7.11.1"/>
    </reaction>
</comment>
<keyword evidence="13" id="KW-0378">Hydrolase</keyword>
<feature type="active site" description="4-aspartylphosphate intermediate" evidence="20">
    <location>
        <position position="334"/>
    </location>
</feature>
<dbReference type="GO" id="GO:0004674">
    <property type="term" value="F:protein serine/threonine kinase activity"/>
    <property type="evidence" value="ECO:0007669"/>
    <property type="project" value="UniProtKB-KW"/>
</dbReference>
<dbReference type="OMA" id="HPMSLDF"/>
<dbReference type="FunFam" id="1.10.510.10:FF:000232">
    <property type="entry name" value="Serine/threonine-protein kinase RIO1"/>
    <property type="match status" value="1"/>
</dbReference>
<dbReference type="PIRSF" id="PIRSF038147">
    <property type="entry name" value="Ser/Thr_PK_RIO1"/>
    <property type="match status" value="1"/>
</dbReference>
<keyword evidence="26" id="KW-1185">Reference proteome</keyword>
<keyword evidence="14 19" id="KW-0067">ATP-binding</keyword>
<evidence type="ECO:0000256" key="10">
    <source>
        <dbReference type="ARBA" id="ARBA00022723"/>
    </source>
</evidence>
<dbReference type="GO" id="GO:0046872">
    <property type="term" value="F:metal ion binding"/>
    <property type="evidence" value="ECO:0007669"/>
    <property type="project" value="UniProtKB-KW"/>
</dbReference>
<evidence type="ECO:0000313" key="26">
    <source>
        <dbReference type="Proteomes" id="UP000187609"/>
    </source>
</evidence>
<dbReference type="FunFam" id="3.30.200.20:FF:000148">
    <property type="entry name" value="Serine/threonine-protein kinase RIO1"/>
    <property type="match status" value="1"/>
</dbReference>
<evidence type="ECO:0000256" key="17">
    <source>
        <dbReference type="ARBA" id="ARBA00048679"/>
    </source>
</evidence>
<dbReference type="STRING" id="49451.A0A1J6JQK9"/>
<dbReference type="SMART" id="SM00090">
    <property type="entry name" value="RIO"/>
    <property type="match status" value="1"/>
</dbReference>
<dbReference type="KEGG" id="nau:109220683"/>
<evidence type="ECO:0000256" key="19">
    <source>
        <dbReference type="PIRNR" id="PIRNR038147"/>
    </source>
</evidence>
<evidence type="ECO:0000256" key="20">
    <source>
        <dbReference type="PIRSR" id="PIRSR038147-1"/>
    </source>
</evidence>
<feature type="binding site" evidence="21">
    <location>
        <position position="201"/>
    </location>
    <ligand>
        <name>ATP</name>
        <dbReference type="ChEBI" id="CHEBI:30616"/>
    </ligand>
</feature>
<dbReference type="EMBL" id="MJEQ01005797">
    <property type="protein sequence ID" value="OIT20061.1"/>
    <property type="molecule type" value="Genomic_DNA"/>
</dbReference>
<evidence type="ECO:0000256" key="18">
    <source>
        <dbReference type="ARBA" id="ARBA00049360"/>
    </source>
</evidence>
<evidence type="ECO:0000259" key="24">
    <source>
        <dbReference type="SMART" id="SM00090"/>
    </source>
</evidence>
<comment type="caution">
    <text evidence="25">The sequence shown here is derived from an EMBL/GenBank/DDBJ whole genome shotgun (WGS) entry which is preliminary data.</text>
</comment>
<name>A0A1J6JQK9_NICAT</name>
<comment type="cofactor">
    <cofactor evidence="1 22">
        <name>Mg(2+)</name>
        <dbReference type="ChEBI" id="CHEBI:18420"/>
    </cofactor>
</comment>
<evidence type="ECO:0000256" key="6">
    <source>
        <dbReference type="ARBA" id="ARBA00022490"/>
    </source>
</evidence>
<dbReference type="SUPFAM" id="SSF56112">
    <property type="entry name" value="Protein kinase-like (PK-like)"/>
    <property type="match status" value="1"/>
</dbReference>
<feature type="compositionally biased region" description="Acidic residues" evidence="23">
    <location>
        <begin position="22"/>
        <end position="39"/>
    </location>
</feature>
<evidence type="ECO:0000256" key="12">
    <source>
        <dbReference type="ARBA" id="ARBA00022777"/>
    </source>
</evidence>
<feature type="region of interest" description="Disordered" evidence="23">
    <location>
        <begin position="1"/>
        <end position="50"/>
    </location>
</feature>
<reference evidence="25" key="1">
    <citation type="submission" date="2016-11" db="EMBL/GenBank/DDBJ databases">
        <title>The genome of Nicotiana attenuata.</title>
        <authorList>
            <person name="Xu S."/>
            <person name="Brockmoeller T."/>
            <person name="Gaquerel E."/>
            <person name="Navarro A."/>
            <person name="Kuhl H."/>
            <person name="Gase K."/>
            <person name="Ling Z."/>
            <person name="Zhou W."/>
            <person name="Kreitzer C."/>
            <person name="Stanke M."/>
            <person name="Tang H."/>
            <person name="Lyons E."/>
            <person name="Pandey P."/>
            <person name="Pandey S.P."/>
            <person name="Timmermann B."/>
            <person name="Baldwin I.T."/>
        </authorList>
    </citation>
    <scope>NUCLEOTIDE SEQUENCE [LARGE SCALE GENOMIC DNA]</scope>
    <source>
        <strain evidence="25">UT</strain>
    </source>
</reference>
<feature type="domain" description="RIO kinase" evidence="24">
    <location>
        <begin position="144"/>
        <end position="380"/>
    </location>
</feature>
<evidence type="ECO:0000256" key="1">
    <source>
        <dbReference type="ARBA" id="ARBA00001946"/>
    </source>
</evidence>
<dbReference type="InterPro" id="IPR017407">
    <property type="entry name" value="Ser/Thr_kinase_Rio1"/>
</dbReference>
<dbReference type="Gene3D" id="3.30.200.20">
    <property type="entry name" value="Phosphorylase Kinase, domain 1"/>
    <property type="match status" value="1"/>
</dbReference>
<feature type="region of interest" description="Disordered" evidence="23">
    <location>
        <begin position="72"/>
        <end position="93"/>
    </location>
</feature>
<dbReference type="EC" id="2.7.11.1" evidence="4 19"/>
<dbReference type="InterPro" id="IPR011009">
    <property type="entry name" value="Kinase-like_dom_sf"/>
</dbReference>
<accession>A0A1J6JQK9</accession>
<feature type="compositionally biased region" description="Basic residues" evidence="23">
    <location>
        <begin position="541"/>
        <end position="564"/>
    </location>
</feature>
<dbReference type="GO" id="GO:0106310">
    <property type="term" value="F:protein serine kinase activity"/>
    <property type="evidence" value="ECO:0007669"/>
    <property type="project" value="RHEA"/>
</dbReference>
<keyword evidence="8 19" id="KW-0723">Serine/threonine-protein kinase</keyword>
<keyword evidence="11 19" id="KW-0547">Nucleotide-binding</keyword>
<evidence type="ECO:0000256" key="15">
    <source>
        <dbReference type="ARBA" id="ARBA00022842"/>
    </source>
</evidence>
<feature type="compositionally biased region" description="Polar residues" evidence="23">
    <location>
        <begin position="460"/>
        <end position="472"/>
    </location>
</feature>
<dbReference type="PANTHER" id="PTHR45723">
    <property type="entry name" value="SERINE/THREONINE-PROTEIN KINASE RIO1"/>
    <property type="match status" value="1"/>
</dbReference>
<evidence type="ECO:0000256" key="7">
    <source>
        <dbReference type="ARBA" id="ARBA00022517"/>
    </source>
</evidence>
<organism evidence="25 26">
    <name type="scientific">Nicotiana attenuata</name>
    <name type="common">Coyote tobacco</name>
    <dbReference type="NCBI Taxonomy" id="49451"/>
    <lineage>
        <taxon>Eukaryota</taxon>
        <taxon>Viridiplantae</taxon>
        <taxon>Streptophyta</taxon>
        <taxon>Embryophyta</taxon>
        <taxon>Tracheophyta</taxon>
        <taxon>Spermatophyta</taxon>
        <taxon>Magnoliopsida</taxon>
        <taxon>eudicotyledons</taxon>
        <taxon>Gunneridae</taxon>
        <taxon>Pentapetalae</taxon>
        <taxon>asterids</taxon>
        <taxon>lamiids</taxon>
        <taxon>Solanales</taxon>
        <taxon>Solanaceae</taxon>
        <taxon>Nicotianoideae</taxon>
        <taxon>Nicotianeae</taxon>
        <taxon>Nicotiana</taxon>
    </lineage>
</organism>
<gene>
    <name evidence="25" type="ORF">A4A49_40220</name>
</gene>
<evidence type="ECO:0000256" key="5">
    <source>
        <dbReference type="ARBA" id="ARBA00016038"/>
    </source>
</evidence>
<comment type="similarity">
    <text evidence="3 19">Belongs to the protein kinase superfamily. RIO-type Ser/Thr kinase family.</text>
</comment>
<feature type="binding site" evidence="22">
    <location>
        <position position="334"/>
    </location>
    <ligand>
        <name>Mg(2+)</name>
        <dbReference type="ChEBI" id="CHEBI:18420"/>
    </ligand>
</feature>
<feature type="compositionally biased region" description="Polar residues" evidence="23">
    <location>
        <begin position="84"/>
        <end position="93"/>
    </location>
</feature>
<feature type="compositionally biased region" description="Basic and acidic residues" evidence="23">
    <location>
        <begin position="514"/>
        <end position="540"/>
    </location>
</feature>
<evidence type="ECO:0000256" key="2">
    <source>
        <dbReference type="ARBA" id="ARBA00004496"/>
    </source>
</evidence>
<evidence type="ECO:0000256" key="11">
    <source>
        <dbReference type="ARBA" id="ARBA00022741"/>
    </source>
</evidence>
<feature type="binding site" evidence="22">
    <location>
        <position position="322"/>
    </location>
    <ligand>
        <name>Mg(2+)</name>
        <dbReference type="ChEBI" id="CHEBI:18420"/>
    </ligand>
</feature>
<proteinExistence type="inferred from homology"/>
<dbReference type="GO" id="GO:0016887">
    <property type="term" value="F:ATP hydrolysis activity"/>
    <property type="evidence" value="ECO:0007669"/>
    <property type="project" value="RHEA"/>
</dbReference>
<dbReference type="InterPro" id="IPR018934">
    <property type="entry name" value="RIO_dom"/>
</dbReference>
<dbReference type="Proteomes" id="UP000187609">
    <property type="component" value="Unassembled WGS sequence"/>
</dbReference>
<evidence type="ECO:0000256" key="3">
    <source>
        <dbReference type="ARBA" id="ARBA00009196"/>
    </source>
</evidence>
<comment type="subcellular location">
    <subcellularLocation>
        <location evidence="2">Cytoplasm</location>
    </subcellularLocation>
</comment>
<keyword evidence="7" id="KW-0690">Ribosome biogenesis</keyword>
<dbReference type="PROSITE" id="PS01245">
    <property type="entry name" value="RIO1"/>
    <property type="match status" value="1"/>
</dbReference>
<dbReference type="InterPro" id="IPR051272">
    <property type="entry name" value="RIO-type_Ser/Thr_kinase"/>
</dbReference>
<dbReference type="GO" id="GO:0005524">
    <property type="term" value="F:ATP binding"/>
    <property type="evidence" value="ECO:0007669"/>
    <property type="project" value="UniProtKB-KW"/>
</dbReference>
<dbReference type="GO" id="GO:0005737">
    <property type="term" value="C:cytoplasm"/>
    <property type="evidence" value="ECO:0007669"/>
    <property type="project" value="UniProtKB-SubCell"/>
</dbReference>
<feature type="region of interest" description="Disordered" evidence="23">
    <location>
        <begin position="460"/>
        <end position="564"/>
    </location>
</feature>
<dbReference type="Gramene" id="OIT20061">
    <property type="protein sequence ID" value="OIT20061"/>
    <property type="gene ID" value="A4A49_40220"/>
</dbReference>
<dbReference type="GO" id="GO:0042254">
    <property type="term" value="P:ribosome biogenesis"/>
    <property type="evidence" value="ECO:0007669"/>
    <property type="project" value="UniProtKB-KW"/>
</dbReference>
<evidence type="ECO:0000256" key="22">
    <source>
        <dbReference type="PIRSR" id="PIRSR038147-3"/>
    </source>
</evidence>
<dbReference type="CDD" id="cd05147">
    <property type="entry name" value="RIO1_euk"/>
    <property type="match status" value="1"/>
</dbReference>
<feature type="compositionally biased region" description="Basic and acidic residues" evidence="23">
    <location>
        <begin position="1"/>
        <end position="21"/>
    </location>
</feature>
<evidence type="ECO:0000256" key="8">
    <source>
        <dbReference type="ARBA" id="ARBA00022527"/>
    </source>
</evidence>
<comment type="catalytic activity">
    <reaction evidence="16 19">
        <text>L-threonyl-[protein] + ATP = O-phospho-L-threonyl-[protein] + ADP + H(+)</text>
        <dbReference type="Rhea" id="RHEA:46608"/>
        <dbReference type="Rhea" id="RHEA-COMP:11060"/>
        <dbReference type="Rhea" id="RHEA-COMP:11605"/>
        <dbReference type="ChEBI" id="CHEBI:15378"/>
        <dbReference type="ChEBI" id="CHEBI:30013"/>
        <dbReference type="ChEBI" id="CHEBI:30616"/>
        <dbReference type="ChEBI" id="CHEBI:61977"/>
        <dbReference type="ChEBI" id="CHEBI:456216"/>
        <dbReference type="EC" id="2.7.11.1"/>
    </reaction>
</comment>
<dbReference type="InterPro" id="IPR000687">
    <property type="entry name" value="RIO_kinase"/>
</dbReference>